<name>B8IG05_METNO</name>
<gene>
    <name evidence="1" type="ordered locus">Mnod_4853</name>
</gene>
<keyword evidence="2" id="KW-1185">Reference proteome</keyword>
<organism evidence="1 2">
    <name type="scientific">Methylobacterium nodulans (strain LMG 21967 / CNCM I-2342 / ORS 2060)</name>
    <dbReference type="NCBI Taxonomy" id="460265"/>
    <lineage>
        <taxon>Bacteria</taxon>
        <taxon>Pseudomonadati</taxon>
        <taxon>Pseudomonadota</taxon>
        <taxon>Alphaproteobacteria</taxon>
        <taxon>Hyphomicrobiales</taxon>
        <taxon>Methylobacteriaceae</taxon>
        <taxon>Methylobacterium</taxon>
    </lineage>
</organism>
<dbReference type="Proteomes" id="UP000008207">
    <property type="component" value="Chromosome"/>
</dbReference>
<reference evidence="1 2" key="1">
    <citation type="submission" date="2009-01" db="EMBL/GenBank/DDBJ databases">
        <title>Complete sequence of chromosome of Methylobacterium nodulans ORS 2060.</title>
        <authorList>
            <consortium name="US DOE Joint Genome Institute"/>
            <person name="Lucas S."/>
            <person name="Copeland A."/>
            <person name="Lapidus A."/>
            <person name="Glavina del Rio T."/>
            <person name="Dalin E."/>
            <person name="Tice H."/>
            <person name="Bruce D."/>
            <person name="Goodwin L."/>
            <person name="Pitluck S."/>
            <person name="Sims D."/>
            <person name="Brettin T."/>
            <person name="Detter J.C."/>
            <person name="Han C."/>
            <person name="Larimer F."/>
            <person name="Land M."/>
            <person name="Hauser L."/>
            <person name="Kyrpides N."/>
            <person name="Ivanova N."/>
            <person name="Marx C.J."/>
            <person name="Richardson P."/>
        </authorList>
    </citation>
    <scope>NUCLEOTIDE SEQUENCE [LARGE SCALE GENOMIC DNA]</scope>
    <source>
        <strain evidence="2">LMG 21967 / CNCM I-2342 / ORS 2060</strain>
    </source>
</reference>
<evidence type="ECO:0000313" key="1">
    <source>
        <dbReference type="EMBL" id="ACL59715.1"/>
    </source>
</evidence>
<dbReference type="KEGG" id="mno:Mnod_4853"/>
<protein>
    <submittedName>
        <fullName evidence="1">Uncharacterized protein</fullName>
    </submittedName>
</protein>
<dbReference type="EMBL" id="CP001349">
    <property type="protein sequence ID" value="ACL59715.1"/>
    <property type="molecule type" value="Genomic_DNA"/>
</dbReference>
<sequence length="73" mass="7896">MQITNLDEPADLTVWCVGPRSSKAVEPVAFSTLRAALREARKVLKMPGLAPWITTADGLILTPAWLAAYTAET</sequence>
<accession>B8IG05</accession>
<dbReference type="HOGENOM" id="CLU_195985_0_0_5"/>
<dbReference type="AlphaFoldDB" id="B8IG05"/>
<proteinExistence type="predicted"/>
<evidence type="ECO:0000313" key="2">
    <source>
        <dbReference type="Proteomes" id="UP000008207"/>
    </source>
</evidence>